<evidence type="ECO:0000256" key="2">
    <source>
        <dbReference type="SAM" id="Phobius"/>
    </source>
</evidence>
<dbReference type="AlphaFoldDB" id="A0A2H0UPR5"/>
<proteinExistence type="predicted"/>
<name>A0A2H0UPR5_9BACT</name>
<feature type="transmembrane region" description="Helical" evidence="2">
    <location>
        <begin position="9"/>
        <end position="28"/>
    </location>
</feature>
<dbReference type="EMBL" id="PFBB01000029">
    <property type="protein sequence ID" value="PIR88368.1"/>
    <property type="molecule type" value="Genomic_DNA"/>
</dbReference>
<organism evidence="3 4">
    <name type="scientific">Candidatus Harrisonbacteria bacterium CG10_big_fil_rev_8_21_14_0_10_44_23</name>
    <dbReference type="NCBI Taxonomy" id="1974585"/>
    <lineage>
        <taxon>Bacteria</taxon>
        <taxon>Candidatus Harrisoniibacteriota</taxon>
    </lineage>
</organism>
<dbReference type="InterPro" id="IPR013783">
    <property type="entry name" value="Ig-like_fold"/>
</dbReference>
<evidence type="ECO:0000313" key="3">
    <source>
        <dbReference type="EMBL" id="PIR88368.1"/>
    </source>
</evidence>
<keyword evidence="2" id="KW-0472">Membrane</keyword>
<evidence type="ECO:0000256" key="1">
    <source>
        <dbReference type="SAM" id="MobiDB-lite"/>
    </source>
</evidence>
<keyword evidence="2" id="KW-0812">Transmembrane</keyword>
<dbReference type="Proteomes" id="UP000229615">
    <property type="component" value="Unassembled WGS sequence"/>
</dbReference>
<keyword evidence="2" id="KW-1133">Transmembrane helix</keyword>
<feature type="region of interest" description="Disordered" evidence="1">
    <location>
        <begin position="57"/>
        <end position="80"/>
    </location>
</feature>
<accession>A0A2H0UPR5</accession>
<sequence>MYNLNIKPIHIAIIGSIITLILVGVFVFSTNSTELNDSFTANKLSPTEEIIPSKKVRQNMPPTSTGKPIVPSKNITTPTSQTDITSPQAFILEPKDNAVVTLGTDVKIVANVTDNVKVDRVEFYAGSGDYQLIGTVRKAPFEVIWNVDNRFENSVNIPVYIKAFDTSGNRADSSILVRAKNP</sequence>
<dbReference type="Pfam" id="PF17957">
    <property type="entry name" value="Big_7"/>
    <property type="match status" value="1"/>
</dbReference>
<comment type="caution">
    <text evidence="3">The sequence shown here is derived from an EMBL/GenBank/DDBJ whole genome shotgun (WGS) entry which is preliminary data.</text>
</comment>
<protein>
    <recommendedName>
        <fullName evidence="5">Bacterial Ig-like domain-containing protein</fullName>
    </recommendedName>
</protein>
<evidence type="ECO:0000313" key="4">
    <source>
        <dbReference type="Proteomes" id="UP000229615"/>
    </source>
</evidence>
<evidence type="ECO:0008006" key="5">
    <source>
        <dbReference type="Google" id="ProtNLM"/>
    </source>
</evidence>
<dbReference type="Gene3D" id="2.60.40.10">
    <property type="entry name" value="Immunoglobulins"/>
    <property type="match status" value="1"/>
</dbReference>
<gene>
    <name evidence="3" type="ORF">COU09_02650</name>
</gene>
<reference evidence="4" key="1">
    <citation type="submission" date="2017-09" db="EMBL/GenBank/DDBJ databases">
        <title>Depth-based differentiation of microbial function through sediment-hosted aquifers and enrichment of novel symbionts in the deep terrestrial subsurface.</title>
        <authorList>
            <person name="Probst A.J."/>
            <person name="Ladd B."/>
            <person name="Jarett J.K."/>
            <person name="Geller-Mcgrath D.E."/>
            <person name="Sieber C.M.K."/>
            <person name="Emerson J.B."/>
            <person name="Anantharaman K."/>
            <person name="Thomas B.C."/>
            <person name="Malmstrom R."/>
            <person name="Stieglmeier M."/>
            <person name="Klingl A."/>
            <person name="Woyke T."/>
            <person name="Ryan C.M."/>
            <person name="Banfield J.F."/>
        </authorList>
    </citation>
    <scope>NUCLEOTIDE SEQUENCE [LARGE SCALE GENOMIC DNA]</scope>
</reference>